<keyword evidence="3" id="KW-0520">NAD</keyword>
<dbReference type="EMBL" id="UPSH01000001">
    <property type="protein sequence ID" value="VBB18042.1"/>
    <property type="molecule type" value="Genomic_DNA"/>
</dbReference>
<keyword evidence="2 4" id="KW-0808">Transferase</keyword>
<evidence type="ECO:0000256" key="1">
    <source>
        <dbReference type="ARBA" id="ARBA00009836"/>
    </source>
</evidence>
<proteinExistence type="inferred from homology"/>
<protein>
    <submittedName>
        <fullName evidence="4">Phosphotransferase KptA/Tpt1</fullName>
    </submittedName>
</protein>
<organism evidence="4 5">
    <name type="scientific">Yasminevirus sp. GU-2018</name>
    <dbReference type="NCBI Taxonomy" id="2420051"/>
    <lineage>
        <taxon>Viruses</taxon>
        <taxon>Varidnaviria</taxon>
        <taxon>Bamfordvirae</taxon>
        <taxon>Nucleocytoviricota</taxon>
        <taxon>Megaviricetes</taxon>
        <taxon>Imitervirales</taxon>
        <taxon>Mimiviridae</taxon>
        <taxon>Klosneuvirinae</taxon>
        <taxon>Yasminevirus</taxon>
        <taxon>Yasminevirus saudimassiliense</taxon>
    </lineage>
</organism>
<evidence type="ECO:0000256" key="2">
    <source>
        <dbReference type="ARBA" id="ARBA00022679"/>
    </source>
</evidence>
<dbReference type="InterPro" id="IPR042080">
    <property type="entry name" value="RNA_2'-PTrans_N"/>
</dbReference>
<dbReference type="SUPFAM" id="SSF56399">
    <property type="entry name" value="ADP-ribosylation"/>
    <property type="match status" value="1"/>
</dbReference>
<dbReference type="InterPro" id="IPR042081">
    <property type="entry name" value="RNA_2'-PTrans_C"/>
</dbReference>
<gene>
    <name evidence="4" type="ORF">YASMINEVIRUS_505</name>
</gene>
<dbReference type="Proteomes" id="UP000594342">
    <property type="component" value="Unassembled WGS sequence"/>
</dbReference>
<keyword evidence="5" id="KW-1185">Reference proteome</keyword>
<dbReference type="GO" id="GO:0006388">
    <property type="term" value="P:tRNA splicing, via endonucleolytic cleavage and ligation"/>
    <property type="evidence" value="ECO:0007669"/>
    <property type="project" value="TreeGrafter"/>
</dbReference>
<dbReference type="Gene3D" id="1.10.10.970">
    <property type="entry name" value="RNA 2'-phosphotransferase, Tpt1/KptA family, N-terminal domain"/>
    <property type="match status" value="1"/>
</dbReference>
<comment type="similarity">
    <text evidence="1">Belongs to the KptA/TPT1 family.</text>
</comment>
<dbReference type="PANTHER" id="PTHR12684">
    <property type="entry name" value="PUTATIVE PHOSPHOTRANSFERASE"/>
    <property type="match status" value="1"/>
</dbReference>
<dbReference type="PANTHER" id="PTHR12684:SF2">
    <property type="entry name" value="TRNA 2'-PHOSPHOTRANSFERASE 1"/>
    <property type="match status" value="1"/>
</dbReference>
<evidence type="ECO:0000256" key="3">
    <source>
        <dbReference type="ARBA" id="ARBA00023027"/>
    </source>
</evidence>
<dbReference type="Gene3D" id="3.20.170.30">
    <property type="match status" value="1"/>
</dbReference>
<reference evidence="4 5" key="1">
    <citation type="submission" date="2018-10" db="EMBL/GenBank/DDBJ databases">
        <authorList>
            <consortium name="IHU Genomes"/>
        </authorList>
    </citation>
    <scope>NUCLEOTIDE SEQUENCE [LARGE SCALE GENOMIC DNA]</scope>
    <source>
        <strain evidence="4 5">A1</strain>
    </source>
</reference>
<evidence type="ECO:0000313" key="4">
    <source>
        <dbReference type="EMBL" id="VBB18042.1"/>
    </source>
</evidence>
<dbReference type="Pfam" id="PF01885">
    <property type="entry name" value="PTS_2-RNA"/>
    <property type="match status" value="1"/>
</dbReference>
<comment type="caution">
    <text evidence="4">The sequence shown here is derived from an EMBL/GenBank/DDBJ whole genome shotgun (WGS) entry which is preliminary data.</text>
</comment>
<evidence type="ECO:0000313" key="5">
    <source>
        <dbReference type="Proteomes" id="UP000594342"/>
    </source>
</evidence>
<dbReference type="InterPro" id="IPR002745">
    <property type="entry name" value="Ptrans_KptA/Tpt1"/>
</dbReference>
<accession>A0A5K0U9D2</accession>
<dbReference type="GO" id="GO:0000215">
    <property type="term" value="F:tRNA 2'-phosphotransferase activity"/>
    <property type="evidence" value="ECO:0007669"/>
    <property type="project" value="TreeGrafter"/>
</dbReference>
<name>A0A5K0U9D2_9VIRU</name>
<sequence length="202" mass="22952">MDTEKVAVMDEKKKVRTSKFMSWLLRHGLNERSIKYDEEGFILLSDLTKQPEMKDVTFEDIQYVVSENDKKRFTLKEVDGIYYIRANQGHSKDVGSNIDDDASLTRMTEALPICVHGTNKKAWKVIETAGLSSMGRKHVHLATGLAHDDYVISGMRKSSSVIIFIDMQKAMDRGKRFFISSNGVVLTPDHLEPDLFSKVSFS</sequence>